<accession>A0A428RZJ8</accession>
<organism evidence="1 2">
    <name type="scientific">Fusarium floridanum</name>
    <dbReference type="NCBI Taxonomy" id="1325733"/>
    <lineage>
        <taxon>Eukaryota</taxon>
        <taxon>Fungi</taxon>
        <taxon>Dikarya</taxon>
        <taxon>Ascomycota</taxon>
        <taxon>Pezizomycotina</taxon>
        <taxon>Sordariomycetes</taxon>
        <taxon>Hypocreomycetidae</taxon>
        <taxon>Hypocreales</taxon>
        <taxon>Nectriaceae</taxon>
        <taxon>Fusarium</taxon>
        <taxon>Fusarium solani species complex</taxon>
    </lineage>
</organism>
<reference evidence="1 2" key="1">
    <citation type="submission" date="2017-06" db="EMBL/GenBank/DDBJ databases">
        <title>Comparative genomic analysis of Ambrosia Fusariam Clade fungi.</title>
        <authorList>
            <person name="Stajich J.E."/>
            <person name="Carrillo J."/>
            <person name="Kijimoto T."/>
            <person name="Eskalen A."/>
            <person name="O'Donnell K."/>
            <person name="Kasson M."/>
        </authorList>
    </citation>
    <scope>NUCLEOTIDE SEQUENCE [LARGE SCALE GENOMIC DNA]</scope>
    <source>
        <strain evidence="1 2">NRRL62606</strain>
    </source>
</reference>
<proteinExistence type="predicted"/>
<keyword evidence="2" id="KW-1185">Reference proteome</keyword>
<dbReference type="Proteomes" id="UP000287972">
    <property type="component" value="Unassembled WGS sequence"/>
</dbReference>
<dbReference type="EMBL" id="NKCL01000092">
    <property type="protein sequence ID" value="RSL82915.1"/>
    <property type="molecule type" value="Genomic_DNA"/>
</dbReference>
<gene>
    <name evidence="1" type="ORF">CEP51_004868</name>
</gene>
<evidence type="ECO:0000313" key="1">
    <source>
        <dbReference type="EMBL" id="RSL82915.1"/>
    </source>
</evidence>
<feature type="non-terminal residue" evidence="1">
    <location>
        <position position="1"/>
    </location>
</feature>
<protein>
    <submittedName>
        <fullName evidence="1">Uncharacterized protein</fullName>
    </submittedName>
</protein>
<sequence length="50" mass="5519">NLHEAGVPGPTRFYQFVESIRYCLVVGSVQRPAAIALSLSALRTGDIMQW</sequence>
<comment type="caution">
    <text evidence="1">The sequence shown here is derived from an EMBL/GenBank/DDBJ whole genome shotgun (WGS) entry which is preliminary data.</text>
</comment>
<evidence type="ECO:0000313" key="2">
    <source>
        <dbReference type="Proteomes" id="UP000287972"/>
    </source>
</evidence>
<name>A0A428RZJ8_9HYPO</name>
<dbReference type="AlphaFoldDB" id="A0A428RZJ8"/>